<feature type="binding site" evidence="5">
    <location>
        <begin position="178"/>
        <end position="181"/>
    </location>
    <ligand>
        <name>ATP</name>
        <dbReference type="ChEBI" id="CHEBI:30616"/>
    </ligand>
</feature>
<evidence type="ECO:0000259" key="7">
    <source>
        <dbReference type="PROSITE" id="PS50975"/>
    </source>
</evidence>
<comment type="subunit">
    <text evidence="5 6">Homodimer.</text>
</comment>
<accession>A0A1H4D1I3</accession>
<dbReference type="InterPro" id="IPR054350">
    <property type="entry name" value="PurT/PurK_preATP-grasp"/>
</dbReference>
<dbReference type="RefSeq" id="WP_091342647.1">
    <property type="nucleotide sequence ID" value="NZ_FNRM01000005.1"/>
</dbReference>
<dbReference type="GO" id="GO:0046872">
    <property type="term" value="F:metal ion binding"/>
    <property type="evidence" value="ECO:0007669"/>
    <property type="project" value="InterPro"/>
</dbReference>
<dbReference type="GO" id="GO:0005524">
    <property type="term" value="F:ATP binding"/>
    <property type="evidence" value="ECO:0007669"/>
    <property type="project" value="UniProtKB-UniRule"/>
</dbReference>
<keyword evidence="1 5" id="KW-0436">Ligase</keyword>
<dbReference type="InterPro" id="IPR005875">
    <property type="entry name" value="PurK"/>
</dbReference>
<dbReference type="EC" id="6.3.4.18" evidence="5 6"/>
<protein>
    <recommendedName>
        <fullName evidence="5 6">N5-carboxyaminoimidazole ribonucleotide synthase</fullName>
        <shortName evidence="5 6">N5-CAIR synthase</shortName>
        <ecNumber evidence="5 6">6.3.4.18</ecNumber>
    </recommendedName>
    <alternativeName>
        <fullName evidence="5 6">5-(carboxyamino)imidazole ribonucleotide synthetase</fullName>
    </alternativeName>
</protein>
<dbReference type="GO" id="GO:0034028">
    <property type="term" value="F:5-(carboxyamino)imidazole ribonucleotide synthase activity"/>
    <property type="evidence" value="ECO:0007669"/>
    <property type="project" value="UniProtKB-UniRule"/>
</dbReference>
<dbReference type="Gene3D" id="3.40.50.20">
    <property type="match status" value="1"/>
</dbReference>
<dbReference type="GO" id="GO:0004638">
    <property type="term" value="F:phosphoribosylaminoimidazole carboxylase activity"/>
    <property type="evidence" value="ECO:0007669"/>
    <property type="project" value="InterPro"/>
</dbReference>
<dbReference type="AlphaFoldDB" id="A0A1H4D1I3"/>
<dbReference type="SUPFAM" id="SSF52440">
    <property type="entry name" value="PreATP-grasp domain"/>
    <property type="match status" value="1"/>
</dbReference>
<dbReference type="InterPro" id="IPR013815">
    <property type="entry name" value="ATP_grasp_subdomain_1"/>
</dbReference>
<feature type="binding site" evidence="5">
    <location>
        <position position="186"/>
    </location>
    <ligand>
        <name>ATP</name>
        <dbReference type="ChEBI" id="CHEBI:30616"/>
    </ligand>
</feature>
<dbReference type="EMBL" id="FNRM01000005">
    <property type="protein sequence ID" value="SEA66192.1"/>
    <property type="molecule type" value="Genomic_DNA"/>
</dbReference>
<dbReference type="NCBIfam" id="TIGR01161">
    <property type="entry name" value="purK"/>
    <property type="match status" value="1"/>
</dbReference>
<gene>
    <name evidence="5 6" type="primary">purK</name>
    <name evidence="8" type="ORF">SAMN04488051_10511</name>
</gene>
<dbReference type="PANTHER" id="PTHR11609">
    <property type="entry name" value="PURINE BIOSYNTHESIS PROTEIN 6/7, PUR6/7"/>
    <property type="match status" value="1"/>
</dbReference>
<dbReference type="Gene3D" id="3.30.1490.20">
    <property type="entry name" value="ATP-grasp fold, A domain"/>
    <property type="match status" value="1"/>
</dbReference>
<reference evidence="8 9" key="1">
    <citation type="submission" date="2016-10" db="EMBL/GenBank/DDBJ databases">
        <authorList>
            <person name="de Groot N.N."/>
        </authorList>
    </citation>
    <scope>NUCLEOTIDE SEQUENCE [LARGE SCALE GENOMIC DNA]</scope>
    <source>
        <strain evidence="8 9">CGMCC 1.3430</strain>
    </source>
</reference>
<keyword evidence="9" id="KW-1185">Reference proteome</keyword>
<dbReference type="FunFam" id="3.30.1490.20:FF:000015">
    <property type="entry name" value="N5-carboxyaminoimidazole ribonucleotide synthase"/>
    <property type="match status" value="1"/>
</dbReference>
<comment type="function">
    <text evidence="6">Catalyzes the ATP-dependent conversion of 5-aminoimidazole ribonucleotide (AIR) and HCO(3)- to N5-carboxyaminoimidazole ribonucleotide (N5-CAIR).</text>
</comment>
<feature type="binding site" evidence="5">
    <location>
        <begin position="260"/>
        <end position="261"/>
    </location>
    <ligand>
        <name>ATP</name>
        <dbReference type="ChEBI" id="CHEBI:30616"/>
    </ligand>
</feature>
<dbReference type="SUPFAM" id="SSF56059">
    <property type="entry name" value="Glutathione synthetase ATP-binding domain-like"/>
    <property type="match status" value="1"/>
</dbReference>
<feature type="domain" description="ATP-grasp" evidence="7">
    <location>
        <begin position="97"/>
        <end position="290"/>
    </location>
</feature>
<dbReference type="InterPro" id="IPR011761">
    <property type="entry name" value="ATP-grasp"/>
</dbReference>
<dbReference type="Pfam" id="PF22660">
    <property type="entry name" value="RS_preATP-grasp-like"/>
    <property type="match status" value="1"/>
</dbReference>
<dbReference type="STRING" id="152573.SAMN04488051_10511"/>
<dbReference type="Proteomes" id="UP000198773">
    <property type="component" value="Unassembled WGS sequence"/>
</dbReference>
<feature type="binding site" evidence="5">
    <location>
        <position position="133"/>
    </location>
    <ligand>
        <name>ATP</name>
        <dbReference type="ChEBI" id="CHEBI:30616"/>
    </ligand>
</feature>
<feature type="binding site" evidence="5">
    <location>
        <position position="93"/>
    </location>
    <ligand>
        <name>ATP</name>
        <dbReference type="ChEBI" id="CHEBI:30616"/>
    </ligand>
</feature>
<feature type="binding site" evidence="5">
    <location>
        <position position="209"/>
    </location>
    <ligand>
        <name>ATP</name>
        <dbReference type="ChEBI" id="CHEBI:30616"/>
    </ligand>
</feature>
<dbReference type="InterPro" id="IPR011054">
    <property type="entry name" value="Rudment_hybrid_motif"/>
</dbReference>
<evidence type="ECO:0000256" key="3">
    <source>
        <dbReference type="ARBA" id="ARBA00022755"/>
    </source>
</evidence>
<name>A0A1H4D1I3_ALKAM</name>
<comment type="similarity">
    <text evidence="5 6">Belongs to the PurK/PurT family.</text>
</comment>
<dbReference type="HAMAP" id="MF_01928">
    <property type="entry name" value="PurK"/>
    <property type="match status" value="1"/>
</dbReference>
<comment type="function">
    <text evidence="5">Catalyzes the ATP-dependent conversion of 5-aminoimidazole ribonucleotide (AIR) and HCO(3)(-) to N5-carboxyaminoimidazole ribonucleotide (N5-CAIR).</text>
</comment>
<keyword evidence="3 5" id="KW-0658">Purine biosynthesis</keyword>
<proteinExistence type="inferred from homology"/>
<dbReference type="GO" id="GO:0005829">
    <property type="term" value="C:cytosol"/>
    <property type="evidence" value="ECO:0007669"/>
    <property type="project" value="TreeGrafter"/>
</dbReference>
<keyword evidence="2 5" id="KW-0547">Nucleotide-binding</keyword>
<dbReference type="Gene3D" id="3.30.470.20">
    <property type="entry name" value="ATP-grasp fold, B domain"/>
    <property type="match status" value="1"/>
</dbReference>
<dbReference type="PANTHER" id="PTHR11609:SF5">
    <property type="entry name" value="PHOSPHORIBOSYLAMINOIMIDAZOLE CARBOXYLASE"/>
    <property type="match status" value="1"/>
</dbReference>
<evidence type="ECO:0000256" key="1">
    <source>
        <dbReference type="ARBA" id="ARBA00022598"/>
    </source>
</evidence>
<evidence type="ECO:0000256" key="4">
    <source>
        <dbReference type="ARBA" id="ARBA00022840"/>
    </source>
</evidence>
<sequence length="381" mass="41589">MRVLVLGAGQLARMMALEAIPLNIEVQAFDVRSDQIVDPINQQVLGEGLQQALRDADVVTAEFEHIPQVVLEPCEQSGKFLPGSRAILSGGDRRIEKALLQQAGVASAAYAEVHSKAELEAAVQQLGLPLVLKSALEGYDGKGQWRLKQIEQIDAVWTEIAQFLKQASKKAKQGIVAEQFIPFDYEVSLVGARGKDGQCVYYPLTENHHVNGVLSVSLPRLAHPLQAQAERMFQLLANELDYVGVLAIEFFAVGDRLLVNEIAPRVHNSGHWSQQGADTSQFANHIRAVCGLPLGDTTLLRPTLMVNILGLDQLPDCVLGIAGVHLHWYGKAPRPGRKMGHINLAADSTNSLGQRFAELIALLPAEDFPELSQMQSRISIS</sequence>
<feature type="binding site" evidence="5">
    <location>
        <begin position="138"/>
        <end position="144"/>
    </location>
    <ligand>
        <name>ATP</name>
        <dbReference type="ChEBI" id="CHEBI:30616"/>
    </ligand>
</feature>
<evidence type="ECO:0000313" key="8">
    <source>
        <dbReference type="EMBL" id="SEA66192.1"/>
    </source>
</evidence>
<dbReference type="InterPro" id="IPR016185">
    <property type="entry name" value="PreATP-grasp_dom_sf"/>
</dbReference>
<dbReference type="NCBIfam" id="NF004679">
    <property type="entry name" value="PRK06019.1-5"/>
    <property type="match status" value="1"/>
</dbReference>
<dbReference type="PROSITE" id="PS50975">
    <property type="entry name" value="ATP_GRASP"/>
    <property type="match status" value="1"/>
</dbReference>
<evidence type="ECO:0000256" key="2">
    <source>
        <dbReference type="ARBA" id="ARBA00022741"/>
    </source>
</evidence>
<evidence type="ECO:0000256" key="6">
    <source>
        <dbReference type="RuleBase" id="RU361200"/>
    </source>
</evidence>
<dbReference type="SUPFAM" id="SSF51246">
    <property type="entry name" value="Rudiment single hybrid motif"/>
    <property type="match status" value="1"/>
</dbReference>
<dbReference type="GO" id="GO:0006189">
    <property type="term" value="P:'de novo' IMP biosynthetic process"/>
    <property type="evidence" value="ECO:0007669"/>
    <property type="project" value="UniProtKB-UniRule"/>
</dbReference>
<dbReference type="Pfam" id="PF17769">
    <property type="entry name" value="PurK_C"/>
    <property type="match status" value="1"/>
</dbReference>
<evidence type="ECO:0000256" key="5">
    <source>
        <dbReference type="HAMAP-Rule" id="MF_01928"/>
    </source>
</evidence>
<evidence type="ECO:0000313" key="9">
    <source>
        <dbReference type="Proteomes" id="UP000198773"/>
    </source>
</evidence>
<dbReference type="Pfam" id="PF02222">
    <property type="entry name" value="ATP-grasp"/>
    <property type="match status" value="1"/>
</dbReference>
<dbReference type="OrthoDB" id="9804625at2"/>
<dbReference type="InterPro" id="IPR003135">
    <property type="entry name" value="ATP-grasp_carboxylate-amine"/>
</dbReference>
<dbReference type="InterPro" id="IPR040686">
    <property type="entry name" value="PurK_C"/>
</dbReference>
<dbReference type="UniPathway" id="UPA00074">
    <property type="reaction ID" value="UER00942"/>
</dbReference>
<comment type="pathway">
    <text evidence="5 6">Purine metabolism; IMP biosynthesis via de novo pathway; 5-amino-1-(5-phospho-D-ribosyl)imidazole-4-carboxylate from 5-amino-1-(5-phospho-D-ribosyl)imidazole (N5-CAIR route): step 1/2.</text>
</comment>
<organism evidence="8 9">
    <name type="scientific">Alkalimonas amylolytica</name>
    <dbReference type="NCBI Taxonomy" id="152573"/>
    <lineage>
        <taxon>Bacteria</taxon>
        <taxon>Pseudomonadati</taxon>
        <taxon>Pseudomonadota</taxon>
        <taxon>Gammaproteobacteria</taxon>
        <taxon>Alkalimonas</taxon>
    </lineage>
</organism>
<comment type="catalytic activity">
    <reaction evidence="5 6">
        <text>5-amino-1-(5-phospho-beta-D-ribosyl)imidazole + hydrogencarbonate + ATP = 5-carboxyamino-1-(5-phospho-D-ribosyl)imidazole + ADP + phosphate + 2 H(+)</text>
        <dbReference type="Rhea" id="RHEA:19317"/>
        <dbReference type="ChEBI" id="CHEBI:15378"/>
        <dbReference type="ChEBI" id="CHEBI:17544"/>
        <dbReference type="ChEBI" id="CHEBI:30616"/>
        <dbReference type="ChEBI" id="CHEBI:43474"/>
        <dbReference type="ChEBI" id="CHEBI:58730"/>
        <dbReference type="ChEBI" id="CHEBI:137981"/>
        <dbReference type="ChEBI" id="CHEBI:456216"/>
        <dbReference type="EC" id="6.3.4.18"/>
    </reaction>
</comment>
<keyword evidence="4 5" id="KW-0067">ATP-binding</keyword>